<dbReference type="SUPFAM" id="SSF51735">
    <property type="entry name" value="NAD(P)-binding Rossmann-fold domains"/>
    <property type="match status" value="1"/>
</dbReference>
<sequence length="51" mass="5348">MSAVIAVAGGSGGLGRAIVDVLKADSRYEVVILARKVRPLRPLSCPDDHFA</sequence>
<dbReference type="Proteomes" id="UP000800094">
    <property type="component" value="Unassembled WGS sequence"/>
</dbReference>
<dbReference type="Gene3D" id="3.40.50.720">
    <property type="entry name" value="NAD(P)-binding Rossmann-like Domain"/>
    <property type="match status" value="1"/>
</dbReference>
<dbReference type="AlphaFoldDB" id="A0A6A6I269"/>
<dbReference type="RefSeq" id="XP_033678967.1">
    <property type="nucleotide sequence ID" value="XM_033830064.1"/>
</dbReference>
<proteinExistence type="predicted"/>
<reference evidence="1" key="1">
    <citation type="journal article" date="2020" name="Stud. Mycol.">
        <title>101 Dothideomycetes genomes: a test case for predicting lifestyles and emergence of pathogens.</title>
        <authorList>
            <person name="Haridas S."/>
            <person name="Albert R."/>
            <person name="Binder M."/>
            <person name="Bloem J."/>
            <person name="Labutti K."/>
            <person name="Salamov A."/>
            <person name="Andreopoulos B."/>
            <person name="Baker S."/>
            <person name="Barry K."/>
            <person name="Bills G."/>
            <person name="Bluhm B."/>
            <person name="Cannon C."/>
            <person name="Castanera R."/>
            <person name="Culley D."/>
            <person name="Daum C."/>
            <person name="Ezra D."/>
            <person name="Gonzalez J."/>
            <person name="Henrissat B."/>
            <person name="Kuo A."/>
            <person name="Liang C."/>
            <person name="Lipzen A."/>
            <person name="Lutzoni F."/>
            <person name="Magnuson J."/>
            <person name="Mondo S."/>
            <person name="Nolan M."/>
            <person name="Ohm R."/>
            <person name="Pangilinan J."/>
            <person name="Park H.-J."/>
            <person name="Ramirez L."/>
            <person name="Alfaro M."/>
            <person name="Sun H."/>
            <person name="Tritt A."/>
            <person name="Yoshinaga Y."/>
            <person name="Zwiers L.-H."/>
            <person name="Turgeon B."/>
            <person name="Goodwin S."/>
            <person name="Spatafora J."/>
            <person name="Crous P."/>
            <person name="Grigoriev I."/>
        </authorList>
    </citation>
    <scope>NUCLEOTIDE SEQUENCE</scope>
    <source>
        <strain evidence="1">CBS 122368</strain>
    </source>
</reference>
<dbReference type="EMBL" id="ML987204">
    <property type="protein sequence ID" value="KAF2243963.1"/>
    <property type="molecule type" value="Genomic_DNA"/>
</dbReference>
<protein>
    <recommendedName>
        <fullName evidence="3">Ketoreductase (KR) domain-containing protein</fullName>
    </recommendedName>
</protein>
<evidence type="ECO:0000313" key="1">
    <source>
        <dbReference type="EMBL" id="KAF2243963.1"/>
    </source>
</evidence>
<dbReference type="GeneID" id="54583394"/>
<gene>
    <name evidence="1" type="ORF">BU26DRAFT_523515</name>
</gene>
<accession>A0A6A6I269</accession>
<keyword evidence="2" id="KW-1185">Reference proteome</keyword>
<evidence type="ECO:0008006" key="3">
    <source>
        <dbReference type="Google" id="ProtNLM"/>
    </source>
</evidence>
<organism evidence="1 2">
    <name type="scientific">Trematosphaeria pertusa</name>
    <dbReference type="NCBI Taxonomy" id="390896"/>
    <lineage>
        <taxon>Eukaryota</taxon>
        <taxon>Fungi</taxon>
        <taxon>Dikarya</taxon>
        <taxon>Ascomycota</taxon>
        <taxon>Pezizomycotina</taxon>
        <taxon>Dothideomycetes</taxon>
        <taxon>Pleosporomycetidae</taxon>
        <taxon>Pleosporales</taxon>
        <taxon>Massarineae</taxon>
        <taxon>Trematosphaeriaceae</taxon>
        <taxon>Trematosphaeria</taxon>
    </lineage>
</organism>
<evidence type="ECO:0000313" key="2">
    <source>
        <dbReference type="Proteomes" id="UP000800094"/>
    </source>
</evidence>
<name>A0A6A6I269_9PLEO</name>
<dbReference type="InterPro" id="IPR036291">
    <property type="entry name" value="NAD(P)-bd_dom_sf"/>
</dbReference>